<name>A0A5C5WP04_9PLAN</name>
<keyword evidence="1" id="KW-0812">Transmembrane</keyword>
<evidence type="ECO:0000313" key="3">
    <source>
        <dbReference type="Proteomes" id="UP000317243"/>
    </source>
</evidence>
<evidence type="ECO:0008006" key="4">
    <source>
        <dbReference type="Google" id="ProtNLM"/>
    </source>
</evidence>
<feature type="transmembrane region" description="Helical" evidence="1">
    <location>
        <begin position="415"/>
        <end position="437"/>
    </location>
</feature>
<evidence type="ECO:0000313" key="2">
    <source>
        <dbReference type="EMBL" id="TWT52337.1"/>
    </source>
</evidence>
<feature type="transmembrane region" description="Helical" evidence="1">
    <location>
        <begin position="449"/>
        <end position="471"/>
    </location>
</feature>
<accession>A0A5C5WP04</accession>
<proteinExistence type="predicted"/>
<comment type="caution">
    <text evidence="2">The sequence shown here is derived from an EMBL/GenBank/DDBJ whole genome shotgun (WGS) entry which is preliminary data.</text>
</comment>
<dbReference type="EMBL" id="SIHI01000006">
    <property type="protein sequence ID" value="TWT52337.1"/>
    <property type="molecule type" value="Genomic_DNA"/>
</dbReference>
<dbReference type="RefSeq" id="WP_231740930.1">
    <property type="nucleotide sequence ID" value="NZ_SIHI01000006.1"/>
</dbReference>
<evidence type="ECO:0000256" key="1">
    <source>
        <dbReference type="SAM" id="Phobius"/>
    </source>
</evidence>
<reference evidence="2 3" key="1">
    <citation type="submission" date="2019-02" db="EMBL/GenBank/DDBJ databases">
        <title>Deep-cultivation of Planctomycetes and their phenomic and genomic characterization uncovers novel biology.</title>
        <authorList>
            <person name="Wiegand S."/>
            <person name="Jogler M."/>
            <person name="Boedeker C."/>
            <person name="Pinto D."/>
            <person name="Vollmers J."/>
            <person name="Rivas-Marin E."/>
            <person name="Kohn T."/>
            <person name="Peeters S.H."/>
            <person name="Heuer A."/>
            <person name="Rast P."/>
            <person name="Oberbeckmann S."/>
            <person name="Bunk B."/>
            <person name="Jeske O."/>
            <person name="Meyerdierks A."/>
            <person name="Storesund J.E."/>
            <person name="Kallscheuer N."/>
            <person name="Luecker S."/>
            <person name="Lage O.M."/>
            <person name="Pohl T."/>
            <person name="Merkel B.J."/>
            <person name="Hornburger P."/>
            <person name="Mueller R.-W."/>
            <person name="Bruemmer F."/>
            <person name="Labrenz M."/>
            <person name="Spormann A.M."/>
            <person name="Op Den Camp H."/>
            <person name="Overmann J."/>
            <person name="Amann R."/>
            <person name="Jetten M.S.M."/>
            <person name="Mascher T."/>
            <person name="Medema M.H."/>
            <person name="Devos D.P."/>
            <person name="Kaster A.-K."/>
            <person name="Ovreas L."/>
            <person name="Rohde M."/>
            <person name="Galperin M.Y."/>
            <person name="Jogler C."/>
        </authorList>
    </citation>
    <scope>NUCLEOTIDE SEQUENCE [LARGE SCALE GENOMIC DNA]</scope>
    <source>
        <strain evidence="2 3">KOR42</strain>
    </source>
</reference>
<keyword evidence="3" id="KW-1185">Reference proteome</keyword>
<organism evidence="2 3">
    <name type="scientific">Thalassoglobus neptunius</name>
    <dbReference type="NCBI Taxonomy" id="1938619"/>
    <lineage>
        <taxon>Bacteria</taxon>
        <taxon>Pseudomonadati</taxon>
        <taxon>Planctomycetota</taxon>
        <taxon>Planctomycetia</taxon>
        <taxon>Planctomycetales</taxon>
        <taxon>Planctomycetaceae</taxon>
        <taxon>Thalassoglobus</taxon>
    </lineage>
</organism>
<keyword evidence="1" id="KW-0472">Membrane</keyword>
<keyword evidence="1" id="KW-1133">Transmembrane helix</keyword>
<sequence length="742" mass="83710">MARADILFLMSESMKSGHLSHSNWTKLLLSLSVFVLFVCVGSLQAQPARSYPLLVEFDSETYSNRSGGPILLRMRVQCGLPAPGVSGDLTLELVNDASGRVGIYELDNLFFTSGTQDYEFLIQPPTARLWQSQYDVFVTFTSSDGIRHALNPQVIRTPGASRRACVVTLASPDSDRMTTEEKELCHEFFLETCLPDYDDQTQADRPVVSLSRLLEPIDFPNSPLEHCVSDLVIISSDLFAKLSEQQIIALKAWIRAGGSCLILLNSSQHVNSDELTALNSLGGFPESDPHVFQTPGGGFSFEDEEKILTCRSGFGRVAYVRTDPQEKVIESLTEQQRLKLFVHLWKVRKEQVAPILESGKWSWDPGRRYTVLNNWNFHTVDDPGIDAFVTRFRQTPSSGGASFLQRTQPTGMKVLPLWFISLSLFLYVLAIGPLDYLCLGSLGLRKWTWVTFPVMTVLFAFGAITTSNYAMQGSNEGGSLTIVDVTDDGQIARVNELHTMLLSTSRQLDLEADRELLTSIDLQSMSGSNNVQYRRPDETPNEIPFYRGSFPSGAHLIQAVHKWSPQVFRRMKIPTEDQTPPGDFDWTLPIDPAASNQHLALQERLREAFGDDVYAQLIRQIPIQQRNNTNWYPVDRIVFCGDSEFFDYSEVEKADQMRPMAVPVIDQYGHRSEANFLYSTAFRTEAGIYSVVSQLSPKCDDFLEDLPLIDSSDPHQWLLLVATKDDNHWTVYRKVYDTRTKR</sequence>
<gene>
    <name evidence="2" type="ORF">KOR42_30230</name>
</gene>
<dbReference type="Proteomes" id="UP000317243">
    <property type="component" value="Unassembled WGS sequence"/>
</dbReference>
<dbReference type="AlphaFoldDB" id="A0A5C5WP04"/>
<protein>
    <recommendedName>
        <fullName evidence="4">DUF4350 domain-containing protein</fullName>
    </recommendedName>
</protein>